<reference evidence="1" key="1">
    <citation type="journal article" date="2015" name="Nature">
        <title>Complex archaea that bridge the gap between prokaryotes and eukaryotes.</title>
        <authorList>
            <person name="Spang A."/>
            <person name="Saw J.H."/>
            <person name="Jorgensen S.L."/>
            <person name="Zaremba-Niedzwiedzka K."/>
            <person name="Martijn J."/>
            <person name="Lind A.E."/>
            <person name="van Eijk R."/>
            <person name="Schleper C."/>
            <person name="Guy L."/>
            <person name="Ettema T.J."/>
        </authorList>
    </citation>
    <scope>NUCLEOTIDE SEQUENCE</scope>
</reference>
<dbReference type="EMBL" id="LAZR01014091">
    <property type="protein sequence ID" value="KKM19004.1"/>
    <property type="molecule type" value="Genomic_DNA"/>
</dbReference>
<sequence length="80" mass="8639">MKYIIFNSPKIGEFPIIFPLSVSHSGIAGSITSEHPDIKPVRAGYLEMDAVSVICYGASKSLDLVSNTGEDNQLISNLLK</sequence>
<organism evidence="1">
    <name type="scientific">marine sediment metagenome</name>
    <dbReference type="NCBI Taxonomy" id="412755"/>
    <lineage>
        <taxon>unclassified sequences</taxon>
        <taxon>metagenomes</taxon>
        <taxon>ecological metagenomes</taxon>
    </lineage>
</organism>
<evidence type="ECO:0000313" key="1">
    <source>
        <dbReference type="EMBL" id="KKM19004.1"/>
    </source>
</evidence>
<accession>A0A0F9IGW7</accession>
<dbReference type="AlphaFoldDB" id="A0A0F9IGW7"/>
<gene>
    <name evidence="1" type="ORF">LCGC14_1659960</name>
</gene>
<name>A0A0F9IGW7_9ZZZZ</name>
<protein>
    <submittedName>
        <fullName evidence="1">Uncharacterized protein</fullName>
    </submittedName>
</protein>
<comment type="caution">
    <text evidence="1">The sequence shown here is derived from an EMBL/GenBank/DDBJ whole genome shotgun (WGS) entry which is preliminary data.</text>
</comment>
<proteinExistence type="predicted"/>